<organism evidence="8 9">
    <name type="scientific">Gordonia rhizosphera NBRC 16068</name>
    <dbReference type="NCBI Taxonomy" id="1108045"/>
    <lineage>
        <taxon>Bacteria</taxon>
        <taxon>Bacillati</taxon>
        <taxon>Actinomycetota</taxon>
        <taxon>Actinomycetes</taxon>
        <taxon>Mycobacteriales</taxon>
        <taxon>Gordoniaceae</taxon>
        <taxon>Gordonia</taxon>
    </lineage>
</organism>
<dbReference type="AlphaFoldDB" id="K6VX67"/>
<dbReference type="GO" id="GO:0055085">
    <property type="term" value="P:transmembrane transport"/>
    <property type="evidence" value="ECO:0007669"/>
    <property type="project" value="InterPro"/>
</dbReference>
<comment type="subcellular location">
    <subcellularLocation>
        <location evidence="1">Membrane</location>
        <topology evidence="1">Multi-pass membrane protein</topology>
    </subcellularLocation>
</comment>
<dbReference type="Pfam" id="PF01740">
    <property type="entry name" value="STAS"/>
    <property type="match status" value="1"/>
</dbReference>
<evidence type="ECO:0000313" key="9">
    <source>
        <dbReference type="Proteomes" id="UP000008363"/>
    </source>
</evidence>
<dbReference type="CDD" id="cd07042">
    <property type="entry name" value="STAS_SulP_like_sulfate_transporter"/>
    <property type="match status" value="1"/>
</dbReference>
<reference evidence="8 9" key="1">
    <citation type="submission" date="2012-08" db="EMBL/GenBank/DDBJ databases">
        <title>Whole genome shotgun sequence of Gordonia rhizosphera NBRC 16068.</title>
        <authorList>
            <person name="Takarada H."/>
            <person name="Isaki S."/>
            <person name="Hosoyama A."/>
            <person name="Tsuchikane K."/>
            <person name="Katsumata H."/>
            <person name="Baba S."/>
            <person name="Ohji S."/>
            <person name="Yamazaki S."/>
            <person name="Fujita N."/>
        </authorList>
    </citation>
    <scope>NUCLEOTIDE SEQUENCE [LARGE SCALE GENOMIC DNA]</scope>
    <source>
        <strain evidence="8 9">NBRC 16068</strain>
    </source>
</reference>
<keyword evidence="4 6" id="KW-0472">Membrane</keyword>
<feature type="transmembrane region" description="Helical" evidence="6">
    <location>
        <begin position="397"/>
        <end position="425"/>
    </location>
</feature>
<proteinExistence type="predicted"/>
<sequence length="587" mass="62004">MPDDTKELSRMGRFLPGLTVLRSYERSWLRGDLVAGIVLTALLIPAGMGYAEVSGLPPVTGLYATIVPLLVYAVVGPSRILVLGPDSSLAPIIAAAIIPLAALDSERVALAAVLSIEVGIVLLVAGLLRLGFVTDLLSKPIRIGYLNGIALVVVLSQLPKIFGFSIEGETPIDEIVDIAQGIAGGEVQWLPTTIGASCLAVILVIRWWRRSIPGVLFAVVIPIIVVSAFGLTDEVPVVGAMPQGLPTMDLTGVDWGDVVQLIGPAVGIALIAFADTSVLSRTFAARGGYTVNGSQEMAAIGLVNIANGFTSGFAVSASSSRTPVAESSGARTQLTSVVGALLIVVFLFLAPGVTAYLPSAALAAVVIAAATSLVTFSGVGALFRVNWVEGSLAIASFLGVVFLGVLQGIVVAIGLSFVAFINLAWRPYRTELGRVPGVRGYHDITRYPEAEHIEGVLIVRFDAPLFFANGTIFDNYVKGKVREARKAGRTLHTVILAAEPIVGIDATAVDELVELDDYLLAHDITLILAELKDPVRDQLAKYNLMRDGQPRFDDSRFAPTTGAKIDEITGQWRSDISPTPPLDGEDR</sequence>
<dbReference type="RefSeq" id="WP_006335043.1">
    <property type="nucleotide sequence ID" value="NZ_BAHC01000135.1"/>
</dbReference>
<accession>K6VX67</accession>
<feature type="transmembrane region" description="Helical" evidence="6">
    <location>
        <begin position="337"/>
        <end position="357"/>
    </location>
</feature>
<dbReference type="PROSITE" id="PS50801">
    <property type="entry name" value="STAS"/>
    <property type="match status" value="1"/>
</dbReference>
<comment type="caution">
    <text evidence="8">The sequence shown here is derived from an EMBL/GenBank/DDBJ whole genome shotgun (WGS) entry which is preliminary data.</text>
</comment>
<evidence type="ECO:0000256" key="1">
    <source>
        <dbReference type="ARBA" id="ARBA00004141"/>
    </source>
</evidence>
<dbReference type="EMBL" id="BAHC01000135">
    <property type="protein sequence ID" value="GAB91515.1"/>
    <property type="molecule type" value="Genomic_DNA"/>
</dbReference>
<evidence type="ECO:0000259" key="7">
    <source>
        <dbReference type="PROSITE" id="PS50801"/>
    </source>
</evidence>
<feature type="transmembrane region" description="Helical" evidence="6">
    <location>
        <begin position="31"/>
        <end position="50"/>
    </location>
</feature>
<gene>
    <name evidence="8" type="ORF">GORHZ_135_00650</name>
</gene>
<evidence type="ECO:0000256" key="3">
    <source>
        <dbReference type="ARBA" id="ARBA00022989"/>
    </source>
</evidence>
<feature type="transmembrane region" description="Helical" evidence="6">
    <location>
        <begin position="215"/>
        <end position="232"/>
    </location>
</feature>
<feature type="transmembrane region" description="Helical" evidence="6">
    <location>
        <begin position="297"/>
        <end position="317"/>
    </location>
</feature>
<dbReference type="InterPro" id="IPR036513">
    <property type="entry name" value="STAS_dom_sf"/>
</dbReference>
<feature type="region of interest" description="Disordered" evidence="5">
    <location>
        <begin position="553"/>
        <end position="587"/>
    </location>
</feature>
<feature type="domain" description="STAS" evidence="7">
    <location>
        <begin position="446"/>
        <end position="568"/>
    </location>
</feature>
<evidence type="ECO:0000256" key="2">
    <source>
        <dbReference type="ARBA" id="ARBA00022692"/>
    </source>
</evidence>
<evidence type="ECO:0000256" key="4">
    <source>
        <dbReference type="ARBA" id="ARBA00023136"/>
    </source>
</evidence>
<keyword evidence="9" id="KW-1185">Reference proteome</keyword>
<feature type="transmembrane region" description="Helical" evidence="6">
    <location>
        <begin position="144"/>
        <end position="162"/>
    </location>
</feature>
<dbReference type="PANTHER" id="PTHR11814">
    <property type="entry name" value="SULFATE TRANSPORTER"/>
    <property type="match status" value="1"/>
</dbReference>
<feature type="transmembrane region" description="Helical" evidence="6">
    <location>
        <begin position="108"/>
        <end position="132"/>
    </location>
</feature>
<keyword evidence="3 6" id="KW-1133">Transmembrane helix</keyword>
<feature type="transmembrane region" description="Helical" evidence="6">
    <location>
        <begin position="258"/>
        <end position="276"/>
    </location>
</feature>
<evidence type="ECO:0000313" key="8">
    <source>
        <dbReference type="EMBL" id="GAB91515.1"/>
    </source>
</evidence>
<dbReference type="GO" id="GO:0016020">
    <property type="term" value="C:membrane"/>
    <property type="evidence" value="ECO:0007669"/>
    <property type="project" value="UniProtKB-SubCell"/>
</dbReference>
<dbReference type="Proteomes" id="UP000008363">
    <property type="component" value="Unassembled WGS sequence"/>
</dbReference>
<feature type="transmembrane region" description="Helical" evidence="6">
    <location>
        <begin position="364"/>
        <end position="385"/>
    </location>
</feature>
<dbReference type="InterPro" id="IPR011547">
    <property type="entry name" value="SLC26A/SulP_dom"/>
</dbReference>
<dbReference type="Gene3D" id="3.30.750.24">
    <property type="entry name" value="STAS domain"/>
    <property type="match status" value="1"/>
</dbReference>
<keyword evidence="2 6" id="KW-0812">Transmembrane</keyword>
<feature type="transmembrane region" description="Helical" evidence="6">
    <location>
        <begin position="189"/>
        <end position="208"/>
    </location>
</feature>
<protein>
    <submittedName>
        <fullName evidence="8">Putative sulfate transporter</fullName>
    </submittedName>
</protein>
<dbReference type="eggNOG" id="COG0659">
    <property type="taxonomic scope" value="Bacteria"/>
</dbReference>
<feature type="transmembrane region" description="Helical" evidence="6">
    <location>
        <begin position="56"/>
        <end position="75"/>
    </location>
</feature>
<dbReference type="InterPro" id="IPR001902">
    <property type="entry name" value="SLC26A/SulP_fam"/>
</dbReference>
<dbReference type="STRING" id="1108045.GORHZ_135_00650"/>
<dbReference type="InterPro" id="IPR002645">
    <property type="entry name" value="STAS_dom"/>
</dbReference>
<evidence type="ECO:0000256" key="6">
    <source>
        <dbReference type="SAM" id="Phobius"/>
    </source>
</evidence>
<dbReference type="Pfam" id="PF00916">
    <property type="entry name" value="Sulfate_transp"/>
    <property type="match status" value="1"/>
</dbReference>
<feature type="transmembrane region" description="Helical" evidence="6">
    <location>
        <begin position="82"/>
        <end position="102"/>
    </location>
</feature>
<name>K6VX67_9ACTN</name>
<evidence type="ECO:0000256" key="5">
    <source>
        <dbReference type="SAM" id="MobiDB-lite"/>
    </source>
</evidence>
<dbReference type="SUPFAM" id="SSF52091">
    <property type="entry name" value="SpoIIaa-like"/>
    <property type="match status" value="1"/>
</dbReference>